<dbReference type="Proteomes" id="UP000215383">
    <property type="component" value="Chromosome 1"/>
</dbReference>
<keyword evidence="5" id="KW-0547">Nucleotide-binding</keyword>
<evidence type="ECO:0000313" key="13">
    <source>
        <dbReference type="EMBL" id="SNU95910.1"/>
    </source>
</evidence>
<evidence type="ECO:0000256" key="10">
    <source>
        <dbReference type="ARBA" id="ARBA00055771"/>
    </source>
</evidence>
<dbReference type="eggNOG" id="COG2376">
    <property type="taxonomic scope" value="Bacteria"/>
</dbReference>
<dbReference type="FunFam" id="3.30.1180.20:FF:000001">
    <property type="entry name" value="Dihydroxyacetone kinase 1"/>
    <property type="match status" value="1"/>
</dbReference>
<dbReference type="InterPro" id="IPR012737">
    <property type="entry name" value="DhaK_L_YcgS"/>
</dbReference>
<comment type="function">
    <text evidence="10">ADP-binding subunit of the dihydroxyacetone kinase, which is responsible for the phosphoenolpyruvate (PEP)-dependent phosphorylation of dihydroxyacetone. DhaL-ADP is converted to DhaL-ATP via a phosphoryl group transfer from DhaM and transmits it to dihydroxyacetone binds to DhaK.</text>
</comment>
<dbReference type="PROSITE" id="PS51481">
    <property type="entry name" value="DHAK"/>
    <property type="match status" value="1"/>
</dbReference>
<keyword evidence="6 13" id="KW-0418">Kinase</keyword>
<dbReference type="InterPro" id="IPR004007">
    <property type="entry name" value="DhaL_dom"/>
</dbReference>
<dbReference type="GO" id="GO:0004371">
    <property type="term" value="F:glycerone kinase activity"/>
    <property type="evidence" value="ECO:0007669"/>
    <property type="project" value="InterPro"/>
</dbReference>
<evidence type="ECO:0000256" key="9">
    <source>
        <dbReference type="ARBA" id="ARBA00046577"/>
    </source>
</evidence>
<gene>
    <name evidence="13" type="primary">dhaK</name>
    <name evidence="13" type="ORF">SAMEA4364220_00501</name>
</gene>
<dbReference type="InterPro" id="IPR004006">
    <property type="entry name" value="DhaK_dom"/>
</dbReference>
<evidence type="ECO:0000256" key="7">
    <source>
        <dbReference type="ARBA" id="ARBA00022798"/>
    </source>
</evidence>
<keyword evidence="4 13" id="KW-0808">Transferase</keyword>
<dbReference type="PROSITE" id="PS51480">
    <property type="entry name" value="DHAL"/>
    <property type="match status" value="1"/>
</dbReference>
<comment type="pathway">
    <text evidence="2">Polyol metabolism; glycerol degradation.</text>
</comment>
<dbReference type="GO" id="GO:0005829">
    <property type="term" value="C:cytosol"/>
    <property type="evidence" value="ECO:0007669"/>
    <property type="project" value="TreeGrafter"/>
</dbReference>
<feature type="domain" description="DhaL" evidence="11">
    <location>
        <begin position="374"/>
        <end position="582"/>
    </location>
</feature>
<dbReference type="GO" id="GO:0005524">
    <property type="term" value="F:ATP binding"/>
    <property type="evidence" value="ECO:0007669"/>
    <property type="project" value="UniProtKB-KW"/>
</dbReference>
<keyword evidence="8" id="KW-0067">ATP-binding</keyword>
<evidence type="ECO:0000256" key="2">
    <source>
        <dbReference type="ARBA" id="ARBA00004745"/>
    </source>
</evidence>
<organism evidence="13 14">
    <name type="scientific">Megamonas hypermegale</name>
    <dbReference type="NCBI Taxonomy" id="158847"/>
    <lineage>
        <taxon>Bacteria</taxon>
        <taxon>Bacillati</taxon>
        <taxon>Bacillota</taxon>
        <taxon>Negativicutes</taxon>
        <taxon>Selenomonadales</taxon>
        <taxon>Selenomonadaceae</taxon>
        <taxon>Megamonas</taxon>
    </lineage>
</organism>
<comment type="catalytic activity">
    <reaction evidence="1">
        <text>dihydroxyacetone + phosphoenolpyruvate = dihydroxyacetone phosphate + pyruvate</text>
        <dbReference type="Rhea" id="RHEA:18381"/>
        <dbReference type="ChEBI" id="CHEBI:15361"/>
        <dbReference type="ChEBI" id="CHEBI:16016"/>
        <dbReference type="ChEBI" id="CHEBI:57642"/>
        <dbReference type="ChEBI" id="CHEBI:58702"/>
        <dbReference type="EC" id="2.7.1.121"/>
    </reaction>
</comment>
<evidence type="ECO:0000256" key="4">
    <source>
        <dbReference type="ARBA" id="ARBA00022679"/>
    </source>
</evidence>
<evidence type="ECO:0000256" key="5">
    <source>
        <dbReference type="ARBA" id="ARBA00022741"/>
    </source>
</evidence>
<evidence type="ECO:0000259" key="12">
    <source>
        <dbReference type="PROSITE" id="PS51481"/>
    </source>
</evidence>
<feature type="domain" description="DhaK" evidence="12">
    <location>
        <begin position="7"/>
        <end position="327"/>
    </location>
</feature>
<evidence type="ECO:0000256" key="1">
    <source>
        <dbReference type="ARBA" id="ARBA00001113"/>
    </source>
</evidence>
<dbReference type="NCBIfam" id="TIGR02365">
    <property type="entry name" value="dha_L_ycgS"/>
    <property type="match status" value="1"/>
</dbReference>
<keyword evidence="14" id="KW-1185">Reference proteome</keyword>
<sequence length="588" mass="63356">MKKIINKPETVVKEMCRGFVLANPTLEFIDKYKIVKKKNINKNKVSLISGGGSGHEPAHAGFVGKGMLDAAVCGDVFASPSQVQVYQAIKSTKSDKGTLLIIKNYSGDMMNFQSGAYLAEMDGIKVDYVKVEDDIAVQDSLYTVGRRGVAGTVFVHKIAGAAAEKGLDLPEVKRIAQKAADNVRSLGFALTSCTVPAKGTPTFDINEDEIEFGVGIHGEPGIKREKISTADELSARIVDAISKDLKLAENDEVAVLVNGFGATPLMELNLMNYAVTKELAAKNIKPVRIIIGNYMTSIDMAGASVSILKLDDELKSYLVAEVDAPSLKISADEQDVNIQDILAINENNNAKEVSFNVETDSSYADVYNNKISLNNMIYIVDKMSEIIIKNEVPFCELDSHAGDGDFGMSVAKGFKELKRQWHEVLAQAKDIGSFLEACSMVIMEYCGGASGPVWGFAFKTAGKRCEGKQEISVAEFAQMMQGAVDGIQDVGKRAFGRGAVVGDKTLIDALVPCADMWKEAVKYNCNMQNAFENGAKAAVEGADKTKEIVARMGRAGTVGERSIGYPDAGAYALGVIFTELTNSLNFKA</sequence>
<dbReference type="Gene3D" id="1.25.40.340">
    <property type="match status" value="1"/>
</dbReference>
<dbReference type="InterPro" id="IPR036117">
    <property type="entry name" value="DhaL_dom_sf"/>
</dbReference>
<dbReference type="PANTHER" id="PTHR28629:SF4">
    <property type="entry name" value="TRIOKINASE_FMN CYCLASE"/>
    <property type="match status" value="1"/>
</dbReference>
<dbReference type="FunFam" id="3.40.50.10440:FF:000001">
    <property type="entry name" value="Dihydroxyacetone kinase, DhaK subunit"/>
    <property type="match status" value="1"/>
</dbReference>
<reference evidence="13 14" key="1">
    <citation type="submission" date="2017-06" db="EMBL/GenBank/DDBJ databases">
        <authorList>
            <consortium name="Pathogen Informatics"/>
        </authorList>
    </citation>
    <scope>NUCLEOTIDE SEQUENCE [LARGE SCALE GENOMIC DNA]</scope>
    <source>
        <strain evidence="13 14">NCTC10570</strain>
    </source>
</reference>
<dbReference type="AlphaFoldDB" id="A0A239TDX9"/>
<dbReference type="Pfam" id="PF02734">
    <property type="entry name" value="Dak2"/>
    <property type="match status" value="1"/>
</dbReference>
<dbReference type="Gene3D" id="3.40.50.10440">
    <property type="entry name" value="Dihydroxyacetone kinase, domain 1"/>
    <property type="match status" value="1"/>
</dbReference>
<dbReference type="RefSeq" id="WP_071601696.1">
    <property type="nucleotide sequence ID" value="NZ_CASFMS010000011.1"/>
</dbReference>
<evidence type="ECO:0000256" key="6">
    <source>
        <dbReference type="ARBA" id="ARBA00022777"/>
    </source>
</evidence>
<dbReference type="SUPFAM" id="SSF82549">
    <property type="entry name" value="DAK1/DegV-like"/>
    <property type="match status" value="1"/>
</dbReference>
<dbReference type="SMART" id="SM01120">
    <property type="entry name" value="Dak2"/>
    <property type="match status" value="1"/>
</dbReference>
<dbReference type="Pfam" id="PF02733">
    <property type="entry name" value="Dak1"/>
    <property type="match status" value="1"/>
</dbReference>
<evidence type="ECO:0000313" key="14">
    <source>
        <dbReference type="Proteomes" id="UP000215383"/>
    </source>
</evidence>
<dbReference type="NCBIfam" id="NF011049">
    <property type="entry name" value="PRK14479.1"/>
    <property type="match status" value="1"/>
</dbReference>
<protein>
    <recommendedName>
        <fullName evidence="3">phosphoenolpyruvate--glycerone phosphotransferase</fullName>
        <ecNumber evidence="3">2.7.1.121</ecNumber>
    </recommendedName>
</protein>
<dbReference type="GO" id="GO:0047324">
    <property type="term" value="F:phosphoenolpyruvate-glycerone phosphotransferase activity"/>
    <property type="evidence" value="ECO:0007669"/>
    <property type="project" value="UniProtKB-EC"/>
</dbReference>
<accession>A0A239TDX9</accession>
<evidence type="ECO:0000256" key="3">
    <source>
        <dbReference type="ARBA" id="ARBA00012095"/>
    </source>
</evidence>
<dbReference type="FunFam" id="1.25.40.340:FF:000002">
    <property type="entry name" value="Dihydroxyacetone kinase, L subunit"/>
    <property type="match status" value="1"/>
</dbReference>
<comment type="subunit">
    <text evidence="9">Homodimer. The dihydroxyacetone kinase complex is composed of a homodimer of DhaM, a homodimer of DhaK and the subunit DhaL.</text>
</comment>
<dbReference type="PANTHER" id="PTHR28629">
    <property type="entry name" value="TRIOKINASE/FMN CYCLASE"/>
    <property type="match status" value="1"/>
</dbReference>
<evidence type="ECO:0000256" key="8">
    <source>
        <dbReference type="ARBA" id="ARBA00022840"/>
    </source>
</evidence>
<dbReference type="GO" id="GO:0019563">
    <property type="term" value="P:glycerol catabolic process"/>
    <property type="evidence" value="ECO:0007669"/>
    <property type="project" value="TreeGrafter"/>
</dbReference>
<dbReference type="EC" id="2.7.1.121" evidence="3"/>
<dbReference type="EMBL" id="LT906446">
    <property type="protein sequence ID" value="SNU95910.1"/>
    <property type="molecule type" value="Genomic_DNA"/>
</dbReference>
<keyword evidence="7" id="KW-0319">Glycerol metabolism</keyword>
<dbReference type="Gene3D" id="3.30.1180.20">
    <property type="entry name" value="Dihydroxyacetone kinase, domain 2"/>
    <property type="match status" value="1"/>
</dbReference>
<name>A0A239TDX9_9FIRM</name>
<dbReference type="GeneID" id="78506532"/>
<proteinExistence type="predicted"/>
<dbReference type="NCBIfam" id="TIGR02363">
    <property type="entry name" value="dhaK1"/>
    <property type="match status" value="1"/>
</dbReference>
<dbReference type="InterPro" id="IPR012736">
    <property type="entry name" value="DhaK_1"/>
</dbReference>
<evidence type="ECO:0000259" key="11">
    <source>
        <dbReference type="PROSITE" id="PS51480"/>
    </source>
</evidence>
<dbReference type="InterPro" id="IPR050861">
    <property type="entry name" value="Dihydroxyacetone_Kinase"/>
</dbReference>
<dbReference type="SUPFAM" id="SSF101473">
    <property type="entry name" value="DhaL-like"/>
    <property type="match status" value="1"/>
</dbReference>